<dbReference type="InParanoid" id="A0A369J0P6"/>
<proteinExistence type="predicted"/>
<comment type="caution">
    <text evidence="1">The sequence shown here is derived from an EMBL/GenBank/DDBJ whole genome shotgun (WGS) entry which is preliminary data.</text>
</comment>
<evidence type="ECO:0000313" key="2">
    <source>
        <dbReference type="Proteomes" id="UP000076154"/>
    </source>
</evidence>
<gene>
    <name evidence="1" type="ORF">Hypma_004128</name>
</gene>
<dbReference type="Proteomes" id="UP000076154">
    <property type="component" value="Unassembled WGS sequence"/>
</dbReference>
<dbReference type="EMBL" id="LUEZ02000152">
    <property type="protein sequence ID" value="RDB15571.1"/>
    <property type="molecule type" value="Genomic_DNA"/>
</dbReference>
<dbReference type="AlphaFoldDB" id="A0A369J0P6"/>
<keyword evidence="2" id="KW-1185">Reference proteome</keyword>
<organism evidence="1 2">
    <name type="scientific">Hypsizygus marmoreus</name>
    <name type="common">White beech mushroom</name>
    <name type="synonym">Agaricus marmoreus</name>
    <dbReference type="NCBI Taxonomy" id="39966"/>
    <lineage>
        <taxon>Eukaryota</taxon>
        <taxon>Fungi</taxon>
        <taxon>Dikarya</taxon>
        <taxon>Basidiomycota</taxon>
        <taxon>Agaricomycotina</taxon>
        <taxon>Agaricomycetes</taxon>
        <taxon>Agaricomycetidae</taxon>
        <taxon>Agaricales</taxon>
        <taxon>Tricholomatineae</taxon>
        <taxon>Lyophyllaceae</taxon>
        <taxon>Hypsizygus</taxon>
    </lineage>
</organism>
<reference evidence="1" key="1">
    <citation type="submission" date="2018-04" db="EMBL/GenBank/DDBJ databases">
        <title>Whole genome sequencing of Hypsizygus marmoreus.</title>
        <authorList>
            <person name="Choi I.-G."/>
            <person name="Min B."/>
            <person name="Kim J.-G."/>
            <person name="Kim S."/>
            <person name="Oh Y.-L."/>
            <person name="Kong W.-S."/>
            <person name="Park H."/>
            <person name="Jeong J."/>
            <person name="Song E.-S."/>
        </authorList>
    </citation>
    <scope>NUCLEOTIDE SEQUENCE [LARGE SCALE GENOMIC DNA]</scope>
    <source>
        <strain evidence="1">51987-8</strain>
    </source>
</reference>
<evidence type="ECO:0000313" key="1">
    <source>
        <dbReference type="EMBL" id="RDB15571.1"/>
    </source>
</evidence>
<name>A0A369J0P6_HYPMA</name>
<sequence>MVRTTDYFRFSRMIPHTFNTYLQQHIAEEFLDERDTSQMVIALIHSQPLPAVNVQQGVPLLEGLVEVNVVGGFVAGLYTYEMKLT</sequence>
<protein>
    <submittedName>
        <fullName evidence="1">Uncharacterized protein</fullName>
    </submittedName>
</protein>
<accession>A0A369J0P6</accession>